<gene>
    <name evidence="2" type="ORF">CH341_20760</name>
</gene>
<dbReference type="EMBL" id="NPEX01000173">
    <property type="protein sequence ID" value="RAI41878.1"/>
    <property type="molecule type" value="Genomic_DNA"/>
</dbReference>
<dbReference type="Pfam" id="PF05050">
    <property type="entry name" value="Methyltransf_21"/>
    <property type="match status" value="1"/>
</dbReference>
<evidence type="ECO:0000259" key="1">
    <source>
        <dbReference type="Pfam" id="PF05050"/>
    </source>
</evidence>
<accession>A0A327L2F7</accession>
<dbReference type="RefSeq" id="WP_111420908.1">
    <property type="nucleotide sequence ID" value="NZ_NPEX01000173.1"/>
</dbReference>
<keyword evidence="3" id="KW-1185">Reference proteome</keyword>
<organism evidence="2 3">
    <name type="scientific">Rhodoplanes roseus</name>
    <dbReference type="NCBI Taxonomy" id="29409"/>
    <lineage>
        <taxon>Bacteria</taxon>
        <taxon>Pseudomonadati</taxon>
        <taxon>Pseudomonadota</taxon>
        <taxon>Alphaproteobacteria</taxon>
        <taxon>Hyphomicrobiales</taxon>
        <taxon>Nitrobacteraceae</taxon>
        <taxon>Rhodoplanes</taxon>
    </lineage>
</organism>
<dbReference type="PANTHER" id="PTHR34203">
    <property type="entry name" value="METHYLTRANSFERASE, FKBM FAMILY PROTEIN"/>
    <property type="match status" value="1"/>
</dbReference>
<keyword evidence="2" id="KW-0808">Transferase</keyword>
<protein>
    <submittedName>
        <fullName evidence="2">FkbM family methyltransferase</fullName>
    </submittedName>
</protein>
<dbReference type="Gene3D" id="3.40.50.150">
    <property type="entry name" value="Vaccinia Virus protein VP39"/>
    <property type="match status" value="1"/>
</dbReference>
<dbReference type="OrthoDB" id="8052759at2"/>
<feature type="domain" description="Methyltransferase FkbM" evidence="1">
    <location>
        <begin position="115"/>
        <end position="255"/>
    </location>
</feature>
<evidence type="ECO:0000313" key="3">
    <source>
        <dbReference type="Proteomes" id="UP000249130"/>
    </source>
</evidence>
<dbReference type="GO" id="GO:0008168">
    <property type="term" value="F:methyltransferase activity"/>
    <property type="evidence" value="ECO:0007669"/>
    <property type="project" value="UniProtKB-KW"/>
</dbReference>
<evidence type="ECO:0000313" key="2">
    <source>
        <dbReference type="EMBL" id="RAI41878.1"/>
    </source>
</evidence>
<comment type="caution">
    <text evidence="2">The sequence shown here is derived from an EMBL/GenBank/DDBJ whole genome shotgun (WGS) entry which is preliminary data.</text>
</comment>
<dbReference type="SUPFAM" id="SSF53335">
    <property type="entry name" value="S-adenosyl-L-methionine-dependent methyltransferases"/>
    <property type="match status" value="1"/>
</dbReference>
<dbReference type="InterPro" id="IPR029063">
    <property type="entry name" value="SAM-dependent_MTases_sf"/>
</dbReference>
<dbReference type="NCBIfam" id="TIGR01444">
    <property type="entry name" value="fkbM_fam"/>
    <property type="match status" value="1"/>
</dbReference>
<dbReference type="PANTHER" id="PTHR34203:SF15">
    <property type="entry name" value="SLL1173 PROTEIN"/>
    <property type="match status" value="1"/>
</dbReference>
<keyword evidence="2" id="KW-0489">Methyltransferase</keyword>
<reference evidence="2 3" key="1">
    <citation type="submission" date="2017-07" db="EMBL/GenBank/DDBJ databases">
        <title>Draft Genome Sequences of Select Purple Nonsulfur Bacteria.</title>
        <authorList>
            <person name="Lasarre B."/>
            <person name="Mckinlay J.B."/>
        </authorList>
    </citation>
    <scope>NUCLEOTIDE SEQUENCE [LARGE SCALE GENOMIC DNA]</scope>
    <source>
        <strain evidence="2 3">DSM 5909</strain>
    </source>
</reference>
<dbReference type="AlphaFoldDB" id="A0A327L2F7"/>
<sequence length="324" mass="35907">MTAYEPRRDQPLTFDRRTGRLDGATLRERAAALAIKAGARLTEPFAHRGFSLGCRILSRALDDRETVVQLNEDARFAFPFGDGYWSVLLDRRYVYEAELERFLMNVVDVDYTFVDCGANYGLWSVLATSRPFGAHPAIAIEASSRNAAKLRRNAELNGNRFAVRHQAIGATAGGVARLSGRKHEAFTIAGPDDAAFCEEVPVVSLDSLIGDGSLDPSGRFIVKLDVEGVEIDALQGGQRLLDADTIMLCEEHGADRSHGVTRWVLAQPGCREFVLDPRTGRFEEVREPGFLDHIKTNHAVGYNVFVTKSVFWTERLRSAPPVVR</sequence>
<dbReference type="GO" id="GO:0032259">
    <property type="term" value="P:methylation"/>
    <property type="evidence" value="ECO:0007669"/>
    <property type="project" value="UniProtKB-KW"/>
</dbReference>
<proteinExistence type="predicted"/>
<dbReference type="InterPro" id="IPR052514">
    <property type="entry name" value="SAM-dependent_MTase"/>
</dbReference>
<dbReference type="Proteomes" id="UP000249130">
    <property type="component" value="Unassembled WGS sequence"/>
</dbReference>
<dbReference type="InterPro" id="IPR006342">
    <property type="entry name" value="FkbM_mtfrase"/>
</dbReference>
<name>A0A327L2F7_9BRAD</name>